<feature type="compositionally biased region" description="Basic residues" evidence="1">
    <location>
        <begin position="464"/>
        <end position="473"/>
    </location>
</feature>
<keyword evidence="2" id="KW-0812">Transmembrane</keyword>
<evidence type="ECO:0000256" key="1">
    <source>
        <dbReference type="SAM" id="MobiDB-lite"/>
    </source>
</evidence>
<feature type="compositionally biased region" description="Basic and acidic residues" evidence="1">
    <location>
        <begin position="416"/>
        <end position="454"/>
    </location>
</feature>
<reference evidence="3" key="1">
    <citation type="submission" date="2021-02" db="EMBL/GenBank/DDBJ databases">
        <authorList>
            <person name="Nowell W R."/>
        </authorList>
    </citation>
    <scope>NUCLEOTIDE SEQUENCE</scope>
</reference>
<organism evidence="3 5">
    <name type="scientific">Didymodactylos carnosus</name>
    <dbReference type="NCBI Taxonomy" id="1234261"/>
    <lineage>
        <taxon>Eukaryota</taxon>
        <taxon>Metazoa</taxon>
        <taxon>Spiralia</taxon>
        <taxon>Gnathifera</taxon>
        <taxon>Rotifera</taxon>
        <taxon>Eurotatoria</taxon>
        <taxon>Bdelloidea</taxon>
        <taxon>Philodinida</taxon>
        <taxon>Philodinidae</taxon>
        <taxon>Didymodactylos</taxon>
    </lineage>
</organism>
<proteinExistence type="predicted"/>
<feature type="transmembrane region" description="Helical" evidence="2">
    <location>
        <begin position="166"/>
        <end position="185"/>
    </location>
</feature>
<dbReference type="Gene3D" id="1.20.140.150">
    <property type="match status" value="1"/>
</dbReference>
<name>A0A813Y5H3_9BILA</name>
<dbReference type="AlphaFoldDB" id="A0A813Y5H3"/>
<sequence>MALSRNIIFLINILCILLAIAAFLTQFFAVVTHHWKYQRTQLKPLLSTQQRIRDDSRLDQRYGLFSRNVQLYSNNDQQMDVWTSTKFPLTNDQTALEQCYSNTPSLRGVFLTCSENIQSGPSCHCARYDYWNAFISFEIIALILLGLVVLISALLTTHFQEKLKPIGIGLSLLAFLFILIGLILLGTHLKRELEHLGHSLPVIKQRLLNKIGTRTTEGRQRDYSADNYQEGESILRRAIKRQTDYYRTQLQSPYNETHYYQFSEKHGTYILYPYLSSSSQQQYSYQQPINYGQNQSSYGRQSAVIPPYTDYTNRDLQAINRKEIFRNSRAWIGWSAILSIISLILSLLYPLLLAVSWLMGGGKKEKKEKKENTKILRVERKTTHEYTPVSTVPIVEPQRAARYIPVDYDSRRPMIEEQQQHRQSPHDTSYRGAPRDTRQFVRDIPFRDDQRPLPEHYQSQRQYSPHHAHRQHRHDVDRQLPVNIDVSSHSYHT</sequence>
<feature type="transmembrane region" description="Helical" evidence="2">
    <location>
        <begin position="130"/>
        <end position="154"/>
    </location>
</feature>
<feature type="region of interest" description="Disordered" evidence="1">
    <location>
        <begin position="416"/>
        <end position="493"/>
    </location>
</feature>
<evidence type="ECO:0000313" key="3">
    <source>
        <dbReference type="EMBL" id="CAF0878194.1"/>
    </source>
</evidence>
<accession>A0A813Y5H3</accession>
<evidence type="ECO:0000313" key="5">
    <source>
        <dbReference type="Proteomes" id="UP000663829"/>
    </source>
</evidence>
<feature type="transmembrane region" description="Helical" evidence="2">
    <location>
        <begin position="6"/>
        <end position="31"/>
    </location>
</feature>
<dbReference type="OrthoDB" id="10036339at2759"/>
<gene>
    <name evidence="3" type="ORF">GPM918_LOCUS7467</name>
    <name evidence="4" type="ORF">SRO942_LOCUS7467</name>
</gene>
<keyword evidence="2" id="KW-0472">Membrane</keyword>
<feature type="transmembrane region" description="Helical" evidence="2">
    <location>
        <begin position="331"/>
        <end position="359"/>
    </location>
</feature>
<dbReference type="Proteomes" id="UP000681722">
    <property type="component" value="Unassembled WGS sequence"/>
</dbReference>
<dbReference type="EMBL" id="CAJNOQ010001223">
    <property type="protein sequence ID" value="CAF0878194.1"/>
    <property type="molecule type" value="Genomic_DNA"/>
</dbReference>
<keyword evidence="2" id="KW-1133">Transmembrane helix</keyword>
<dbReference type="Proteomes" id="UP000663829">
    <property type="component" value="Unassembled WGS sequence"/>
</dbReference>
<evidence type="ECO:0000313" key="4">
    <source>
        <dbReference type="EMBL" id="CAF3664806.1"/>
    </source>
</evidence>
<evidence type="ECO:0000256" key="2">
    <source>
        <dbReference type="SAM" id="Phobius"/>
    </source>
</evidence>
<dbReference type="EMBL" id="CAJOBC010001223">
    <property type="protein sequence ID" value="CAF3664806.1"/>
    <property type="molecule type" value="Genomic_DNA"/>
</dbReference>
<comment type="caution">
    <text evidence="3">The sequence shown here is derived from an EMBL/GenBank/DDBJ whole genome shotgun (WGS) entry which is preliminary data.</text>
</comment>
<keyword evidence="5" id="KW-1185">Reference proteome</keyword>
<protein>
    <submittedName>
        <fullName evidence="3">Uncharacterized protein</fullName>
    </submittedName>
</protein>